<dbReference type="SMART" id="SM00478">
    <property type="entry name" value="ENDO3c"/>
    <property type="match status" value="1"/>
</dbReference>
<dbReference type="PIRSF" id="PIRSF001435">
    <property type="entry name" value="Nth"/>
    <property type="match status" value="1"/>
</dbReference>
<keyword evidence="7" id="KW-0411">Iron-sulfur</keyword>
<dbReference type="GO" id="GO:0019104">
    <property type="term" value="F:DNA N-glycosylase activity"/>
    <property type="evidence" value="ECO:0007669"/>
    <property type="project" value="UniProtKB-UniRule"/>
</dbReference>
<dbReference type="AlphaFoldDB" id="A0A0G0HRZ4"/>
<keyword evidence="8 10" id="KW-0234">DNA repair</keyword>
<keyword evidence="9 10" id="KW-0326">Glycosidase</keyword>
<reference evidence="12 13" key="1">
    <citation type="journal article" date="2015" name="Nature">
        <title>rRNA introns, odd ribosomes, and small enigmatic genomes across a large radiation of phyla.</title>
        <authorList>
            <person name="Brown C.T."/>
            <person name="Hug L.A."/>
            <person name="Thomas B.C."/>
            <person name="Sharon I."/>
            <person name="Castelle C.J."/>
            <person name="Singh A."/>
            <person name="Wilkins M.J."/>
            <person name="Williams K.H."/>
            <person name="Banfield J.F."/>
        </authorList>
    </citation>
    <scope>NUCLEOTIDE SEQUENCE [LARGE SCALE GENOMIC DNA]</scope>
</reference>
<evidence type="ECO:0000256" key="9">
    <source>
        <dbReference type="ARBA" id="ARBA00023295"/>
    </source>
</evidence>
<dbReference type="FunFam" id="1.10.340.30:FF:000001">
    <property type="entry name" value="Endonuclease III"/>
    <property type="match status" value="1"/>
</dbReference>
<keyword evidence="3" id="KW-0479">Metal-binding</keyword>
<dbReference type="Proteomes" id="UP000034448">
    <property type="component" value="Unassembled WGS sequence"/>
</dbReference>
<evidence type="ECO:0000259" key="11">
    <source>
        <dbReference type="SMART" id="SM00478"/>
    </source>
</evidence>
<dbReference type="GO" id="GO:0003677">
    <property type="term" value="F:DNA binding"/>
    <property type="evidence" value="ECO:0007669"/>
    <property type="project" value="UniProtKB-UniRule"/>
</dbReference>
<dbReference type="PANTHER" id="PTHR10359:SF18">
    <property type="entry name" value="ENDONUCLEASE III"/>
    <property type="match status" value="1"/>
</dbReference>
<accession>A0A0G0HRZ4</accession>
<dbReference type="InterPro" id="IPR004036">
    <property type="entry name" value="Endonuclease-III-like_CS2"/>
</dbReference>
<dbReference type="InterPro" id="IPR005759">
    <property type="entry name" value="Nth"/>
</dbReference>
<dbReference type="InterPro" id="IPR000445">
    <property type="entry name" value="HhH_motif"/>
</dbReference>
<comment type="cofactor">
    <cofactor evidence="10">
        <name>[4Fe-4S] cluster</name>
        <dbReference type="ChEBI" id="CHEBI:49883"/>
    </cofactor>
    <text evidence="10">Binds 1 [4Fe-4S] cluster.</text>
</comment>
<dbReference type="PATRIC" id="fig|1618417.4.peg.987"/>
<dbReference type="CDD" id="cd00056">
    <property type="entry name" value="ENDO3c"/>
    <property type="match status" value="1"/>
</dbReference>
<comment type="caution">
    <text evidence="12">The sequence shown here is derived from an EMBL/GenBank/DDBJ whole genome shotgun (WGS) entry which is preliminary data.</text>
</comment>
<keyword evidence="10" id="KW-0456">Lyase</keyword>
<dbReference type="GO" id="GO:0046872">
    <property type="term" value="F:metal ion binding"/>
    <property type="evidence" value="ECO:0007669"/>
    <property type="project" value="UniProtKB-KW"/>
</dbReference>
<feature type="domain" description="HhH-GPD" evidence="11">
    <location>
        <begin position="39"/>
        <end position="187"/>
    </location>
</feature>
<evidence type="ECO:0000256" key="4">
    <source>
        <dbReference type="ARBA" id="ARBA00022763"/>
    </source>
</evidence>
<keyword evidence="2" id="KW-0004">4Fe-4S</keyword>
<dbReference type="InterPro" id="IPR003265">
    <property type="entry name" value="HhH-GPD_domain"/>
</dbReference>
<dbReference type="Pfam" id="PF00633">
    <property type="entry name" value="HHH"/>
    <property type="match status" value="1"/>
</dbReference>
<organism evidence="12 13">
    <name type="scientific">Candidatus Daviesbacteria bacterium GW2011_GWA1_36_8</name>
    <dbReference type="NCBI Taxonomy" id="1618417"/>
    <lineage>
        <taxon>Bacteria</taxon>
        <taxon>Candidatus Daviesiibacteriota</taxon>
    </lineage>
</organism>
<dbReference type="PANTHER" id="PTHR10359">
    <property type="entry name" value="A/G-SPECIFIC ADENINE GLYCOSYLASE/ENDONUCLEASE III"/>
    <property type="match status" value="1"/>
</dbReference>
<sequence length="207" mass="23492">MTKEEKVKDILKRLRKIWPKPRTALEYKTPLELLVATILSAQATDKLVNTYTPELFKKFKTAKDYVNSAPSEIDKYISKINFHQNKAKSIHGAAVMIVEKFKGKVPDNMEDLDSLPGVARKTANVVLGNAFKIAEGIVVDTHVMRLSTNLGLTDKKDPEKIEKDLMEIVPKEDWIDFSHLLINVGREYYPARIKDLNTGPLQGLFIK</sequence>
<dbReference type="HAMAP" id="MF_00942">
    <property type="entry name" value="Nth"/>
    <property type="match status" value="1"/>
</dbReference>
<keyword evidence="12" id="KW-0540">Nuclease</keyword>
<evidence type="ECO:0000256" key="7">
    <source>
        <dbReference type="ARBA" id="ARBA00023014"/>
    </source>
</evidence>
<evidence type="ECO:0000256" key="5">
    <source>
        <dbReference type="ARBA" id="ARBA00022801"/>
    </source>
</evidence>
<comment type="function">
    <text evidence="10">DNA repair enzyme that has both DNA N-glycosylase activity and AP-lyase activity. The DNA N-glycosylase activity releases various damaged pyrimidines from DNA by cleaving the N-glycosidic bond, leaving an AP (apurinic/apyrimidinic) site. The AP-lyase activity cleaves the phosphodiester bond 3' to the AP site by a beta-elimination, leaving a 3'-terminal unsaturated sugar and a product with a terminal 5'-phosphate.</text>
</comment>
<proteinExistence type="inferred from homology"/>
<dbReference type="EMBL" id="LBSJ01000029">
    <property type="protein sequence ID" value="KKQ14799.1"/>
    <property type="molecule type" value="Genomic_DNA"/>
</dbReference>
<dbReference type="InterPro" id="IPR023170">
    <property type="entry name" value="HhH_base_excis_C"/>
</dbReference>
<comment type="caution">
    <text evidence="10">Lacks conserved residue(s) required for the propagation of feature annotation.</text>
</comment>
<keyword evidence="4 10" id="KW-0227">DNA damage</keyword>
<dbReference type="NCBIfam" id="TIGR01083">
    <property type="entry name" value="nth"/>
    <property type="match status" value="1"/>
</dbReference>
<keyword evidence="5 10" id="KW-0378">Hydrolase</keyword>
<keyword evidence="6" id="KW-0408">Iron</keyword>
<keyword evidence="10" id="KW-0238">DNA-binding</keyword>
<comment type="catalytic activity">
    <reaction evidence="10">
        <text>2'-deoxyribonucleotide-(2'-deoxyribose 5'-phosphate)-2'-deoxyribonucleotide-DNA = a 3'-end 2'-deoxyribonucleotide-(2,3-dehydro-2,3-deoxyribose 5'-phosphate)-DNA + a 5'-end 5'-phospho-2'-deoxyribonucleoside-DNA + H(+)</text>
        <dbReference type="Rhea" id="RHEA:66592"/>
        <dbReference type="Rhea" id="RHEA-COMP:13180"/>
        <dbReference type="Rhea" id="RHEA-COMP:16897"/>
        <dbReference type="Rhea" id="RHEA-COMP:17067"/>
        <dbReference type="ChEBI" id="CHEBI:15378"/>
        <dbReference type="ChEBI" id="CHEBI:136412"/>
        <dbReference type="ChEBI" id="CHEBI:157695"/>
        <dbReference type="ChEBI" id="CHEBI:167181"/>
        <dbReference type="EC" id="4.2.99.18"/>
    </reaction>
</comment>
<gene>
    <name evidence="10" type="primary">nth</name>
    <name evidence="12" type="ORF">US28_C0029G0024</name>
</gene>
<evidence type="ECO:0000256" key="8">
    <source>
        <dbReference type="ARBA" id="ARBA00023204"/>
    </source>
</evidence>
<dbReference type="InterPro" id="IPR011257">
    <property type="entry name" value="DNA_glycosylase"/>
</dbReference>
<dbReference type="Gene3D" id="1.10.340.30">
    <property type="entry name" value="Hypothetical protein, domain 2"/>
    <property type="match status" value="1"/>
</dbReference>
<evidence type="ECO:0000256" key="1">
    <source>
        <dbReference type="ARBA" id="ARBA00008343"/>
    </source>
</evidence>
<comment type="similarity">
    <text evidence="1 10">Belongs to the Nth/MutY family.</text>
</comment>
<evidence type="ECO:0000256" key="3">
    <source>
        <dbReference type="ARBA" id="ARBA00022723"/>
    </source>
</evidence>
<name>A0A0G0HRZ4_9BACT</name>
<keyword evidence="12" id="KW-0255">Endonuclease</keyword>
<evidence type="ECO:0000256" key="10">
    <source>
        <dbReference type="HAMAP-Rule" id="MF_00942"/>
    </source>
</evidence>
<dbReference type="GO" id="GO:0051539">
    <property type="term" value="F:4 iron, 4 sulfur cluster binding"/>
    <property type="evidence" value="ECO:0007669"/>
    <property type="project" value="UniProtKB-KW"/>
</dbReference>
<protein>
    <recommendedName>
        <fullName evidence="10">Endonuclease III</fullName>
        <ecNumber evidence="10">4.2.99.18</ecNumber>
    </recommendedName>
    <alternativeName>
        <fullName evidence="10">DNA-(apurinic or apyrimidinic site) lyase</fullName>
    </alternativeName>
</protein>
<dbReference type="GO" id="GO:0006285">
    <property type="term" value="P:base-excision repair, AP site formation"/>
    <property type="evidence" value="ECO:0007669"/>
    <property type="project" value="TreeGrafter"/>
</dbReference>
<evidence type="ECO:0000313" key="12">
    <source>
        <dbReference type="EMBL" id="KKQ14799.1"/>
    </source>
</evidence>
<dbReference type="Gene3D" id="1.10.1670.10">
    <property type="entry name" value="Helix-hairpin-Helix base-excision DNA repair enzymes (C-terminal)"/>
    <property type="match status" value="1"/>
</dbReference>
<dbReference type="EC" id="4.2.99.18" evidence="10"/>
<evidence type="ECO:0000256" key="6">
    <source>
        <dbReference type="ARBA" id="ARBA00023004"/>
    </source>
</evidence>
<evidence type="ECO:0000256" key="2">
    <source>
        <dbReference type="ARBA" id="ARBA00022485"/>
    </source>
</evidence>
<dbReference type="Pfam" id="PF00730">
    <property type="entry name" value="HhH-GPD"/>
    <property type="match status" value="1"/>
</dbReference>
<dbReference type="SUPFAM" id="SSF48150">
    <property type="entry name" value="DNA-glycosylase"/>
    <property type="match status" value="1"/>
</dbReference>
<evidence type="ECO:0000313" key="13">
    <source>
        <dbReference type="Proteomes" id="UP000034448"/>
    </source>
</evidence>
<dbReference type="PROSITE" id="PS01155">
    <property type="entry name" value="ENDONUCLEASE_III_2"/>
    <property type="match status" value="1"/>
</dbReference>
<dbReference type="GO" id="GO:0140078">
    <property type="term" value="F:class I DNA-(apurinic or apyrimidinic site) endonuclease activity"/>
    <property type="evidence" value="ECO:0007669"/>
    <property type="project" value="UniProtKB-EC"/>
</dbReference>